<dbReference type="InterPro" id="IPR013324">
    <property type="entry name" value="RNA_pol_sigma_r3/r4-like"/>
</dbReference>
<dbReference type="SUPFAM" id="SSF88946">
    <property type="entry name" value="Sigma2 domain of RNA polymerase sigma factors"/>
    <property type="match status" value="1"/>
</dbReference>
<dbReference type="CDD" id="cd06171">
    <property type="entry name" value="Sigma70_r4"/>
    <property type="match status" value="1"/>
</dbReference>
<evidence type="ECO:0000313" key="9">
    <source>
        <dbReference type="EMBL" id="SMG36378.1"/>
    </source>
</evidence>
<dbReference type="GO" id="GO:0006950">
    <property type="term" value="P:response to stress"/>
    <property type="evidence" value="ECO:0007669"/>
    <property type="project" value="UniProtKB-ARBA"/>
</dbReference>
<dbReference type="AlphaFoldDB" id="A0A1X7K671"/>
<evidence type="ECO:0000259" key="7">
    <source>
        <dbReference type="Pfam" id="PF04542"/>
    </source>
</evidence>
<evidence type="ECO:0000313" key="10">
    <source>
        <dbReference type="Proteomes" id="UP000193834"/>
    </source>
</evidence>
<dbReference type="EMBL" id="FXAZ01000002">
    <property type="protein sequence ID" value="SMG36378.1"/>
    <property type="molecule type" value="Genomic_DNA"/>
</dbReference>
<dbReference type="InterPro" id="IPR036388">
    <property type="entry name" value="WH-like_DNA-bd_sf"/>
</dbReference>
<dbReference type="Proteomes" id="UP000193834">
    <property type="component" value="Unassembled WGS sequence"/>
</dbReference>
<evidence type="ECO:0000256" key="5">
    <source>
        <dbReference type="ARBA" id="ARBA00023163"/>
    </source>
</evidence>
<dbReference type="InterPro" id="IPR014284">
    <property type="entry name" value="RNA_pol_sigma-70_dom"/>
</dbReference>
<gene>
    <name evidence="9" type="ORF">SAMN06295960_2105</name>
</gene>
<dbReference type="PANTHER" id="PTHR43133:SF8">
    <property type="entry name" value="RNA POLYMERASE SIGMA FACTOR HI_1459-RELATED"/>
    <property type="match status" value="1"/>
</dbReference>
<evidence type="ECO:0000256" key="2">
    <source>
        <dbReference type="ARBA" id="ARBA00023015"/>
    </source>
</evidence>
<evidence type="ECO:0000259" key="8">
    <source>
        <dbReference type="Pfam" id="PF08281"/>
    </source>
</evidence>
<dbReference type="InterPro" id="IPR039425">
    <property type="entry name" value="RNA_pol_sigma-70-like"/>
</dbReference>
<reference evidence="9 10" key="1">
    <citation type="submission" date="2017-04" db="EMBL/GenBank/DDBJ databases">
        <authorList>
            <person name="Afonso C.L."/>
            <person name="Miller P.J."/>
            <person name="Scott M.A."/>
            <person name="Spackman E."/>
            <person name="Goraichik I."/>
            <person name="Dimitrov K.M."/>
            <person name="Suarez D.L."/>
            <person name="Swayne D.E."/>
        </authorList>
    </citation>
    <scope>NUCLEOTIDE SEQUENCE [LARGE SCALE GENOMIC DNA]</scope>
    <source>
        <strain evidence="9 10">11</strain>
    </source>
</reference>
<comment type="similarity">
    <text evidence="1 6">Belongs to the sigma-70 factor family. ECF subfamily.</text>
</comment>
<keyword evidence="2 6" id="KW-0805">Transcription regulation</keyword>
<dbReference type="STRING" id="1852522.SAMN06295960_2105"/>
<dbReference type="RefSeq" id="WP_085494311.1">
    <property type="nucleotide sequence ID" value="NZ_FXAZ01000002.1"/>
</dbReference>
<dbReference type="GO" id="GO:0006352">
    <property type="term" value="P:DNA-templated transcription initiation"/>
    <property type="evidence" value="ECO:0007669"/>
    <property type="project" value="InterPro"/>
</dbReference>
<keyword evidence="4 6" id="KW-0238">DNA-binding</keyword>
<proteinExistence type="inferred from homology"/>
<dbReference type="NCBIfam" id="TIGR02937">
    <property type="entry name" value="sigma70-ECF"/>
    <property type="match status" value="1"/>
</dbReference>
<dbReference type="Pfam" id="PF04542">
    <property type="entry name" value="Sigma70_r2"/>
    <property type="match status" value="1"/>
</dbReference>
<dbReference type="SUPFAM" id="SSF88659">
    <property type="entry name" value="Sigma3 and sigma4 domains of RNA polymerase sigma factors"/>
    <property type="match status" value="1"/>
</dbReference>
<dbReference type="GO" id="GO:0016987">
    <property type="term" value="F:sigma factor activity"/>
    <property type="evidence" value="ECO:0007669"/>
    <property type="project" value="UniProtKB-KW"/>
</dbReference>
<dbReference type="OrthoDB" id="2657224at2"/>
<protein>
    <recommendedName>
        <fullName evidence="6">RNA polymerase sigma factor</fullName>
    </recommendedName>
</protein>
<dbReference type="InterPro" id="IPR000838">
    <property type="entry name" value="RNA_pol_sigma70_ECF_CS"/>
</dbReference>
<evidence type="ECO:0000256" key="3">
    <source>
        <dbReference type="ARBA" id="ARBA00023082"/>
    </source>
</evidence>
<name>A0A1X7K671_9BACL</name>
<dbReference type="GO" id="GO:0003677">
    <property type="term" value="F:DNA binding"/>
    <property type="evidence" value="ECO:0007669"/>
    <property type="project" value="UniProtKB-KW"/>
</dbReference>
<dbReference type="Gene3D" id="1.10.10.10">
    <property type="entry name" value="Winged helix-like DNA-binding domain superfamily/Winged helix DNA-binding domain"/>
    <property type="match status" value="1"/>
</dbReference>
<dbReference type="Gene3D" id="1.10.1740.10">
    <property type="match status" value="1"/>
</dbReference>
<dbReference type="InterPro" id="IPR013325">
    <property type="entry name" value="RNA_pol_sigma_r2"/>
</dbReference>
<keyword evidence="5 6" id="KW-0804">Transcription</keyword>
<sequence>MALKMLDLQENHYKSLSSEQQKEIYIEFYKMFYAPILYIVKDHSLTEDIIQESFLKAIDRIPKVDNENKLKAWLKVVTKNTAINFLRKNKKNRNQVDLDSVFINDNADFATPHGTIEQEIELKAMVETIEQCLQQLKPEYRVMIELRWKRDMSYYEIADELSISEQKVKYTLHRAREAIKKRLVKEWGDHREKR</sequence>
<evidence type="ECO:0000256" key="1">
    <source>
        <dbReference type="ARBA" id="ARBA00010641"/>
    </source>
</evidence>
<dbReference type="InterPro" id="IPR007627">
    <property type="entry name" value="RNA_pol_sigma70_r2"/>
</dbReference>
<dbReference type="PANTHER" id="PTHR43133">
    <property type="entry name" value="RNA POLYMERASE ECF-TYPE SIGMA FACTO"/>
    <property type="match status" value="1"/>
</dbReference>
<dbReference type="PROSITE" id="PS01063">
    <property type="entry name" value="SIGMA70_ECF"/>
    <property type="match status" value="1"/>
</dbReference>
<accession>A0A1X7K671</accession>
<organism evidence="9 10">
    <name type="scientific">Paenibacillus aquistagni</name>
    <dbReference type="NCBI Taxonomy" id="1852522"/>
    <lineage>
        <taxon>Bacteria</taxon>
        <taxon>Bacillati</taxon>
        <taxon>Bacillota</taxon>
        <taxon>Bacilli</taxon>
        <taxon>Bacillales</taxon>
        <taxon>Paenibacillaceae</taxon>
        <taxon>Paenibacillus</taxon>
    </lineage>
</organism>
<keyword evidence="3 6" id="KW-0731">Sigma factor</keyword>
<dbReference type="InterPro" id="IPR013249">
    <property type="entry name" value="RNA_pol_sigma70_r4_t2"/>
</dbReference>
<evidence type="ECO:0000256" key="4">
    <source>
        <dbReference type="ARBA" id="ARBA00023125"/>
    </source>
</evidence>
<keyword evidence="10" id="KW-1185">Reference proteome</keyword>
<feature type="domain" description="RNA polymerase sigma-70 region 2" evidence="7">
    <location>
        <begin position="33"/>
        <end position="91"/>
    </location>
</feature>
<feature type="domain" description="RNA polymerase sigma factor 70 region 4 type 2" evidence="8">
    <location>
        <begin position="129"/>
        <end position="178"/>
    </location>
</feature>
<evidence type="ECO:0000256" key="6">
    <source>
        <dbReference type="RuleBase" id="RU000716"/>
    </source>
</evidence>
<dbReference type="Pfam" id="PF08281">
    <property type="entry name" value="Sigma70_r4_2"/>
    <property type="match status" value="1"/>
</dbReference>